<name>A0A316AFN5_9ACTN</name>
<keyword evidence="3" id="KW-0804">Transcription</keyword>
<dbReference type="AlphaFoldDB" id="A0A316AFN5"/>
<reference evidence="7 8" key="1">
    <citation type="submission" date="2018-03" db="EMBL/GenBank/DDBJ databases">
        <title>Genomic Encyclopedia of Archaeal and Bacterial Type Strains, Phase II (KMG-II): from individual species to whole genera.</title>
        <authorList>
            <person name="Goeker M."/>
        </authorList>
    </citation>
    <scope>NUCLEOTIDE SEQUENCE [LARGE SCALE GENOMIC DNA]</scope>
    <source>
        <strain evidence="7 8">DSM 44889</strain>
    </source>
</reference>
<protein>
    <submittedName>
        <fullName evidence="7">TetR family transcriptional regulator</fullName>
    </submittedName>
</protein>
<evidence type="ECO:0000256" key="4">
    <source>
        <dbReference type="PROSITE-ProRule" id="PRU00335"/>
    </source>
</evidence>
<feature type="domain" description="HTH tetR-type" evidence="6">
    <location>
        <begin position="27"/>
        <end position="87"/>
    </location>
</feature>
<dbReference type="InterPro" id="IPR050109">
    <property type="entry name" value="HTH-type_TetR-like_transc_reg"/>
</dbReference>
<dbReference type="SUPFAM" id="SSF48498">
    <property type="entry name" value="Tetracyclin repressor-like, C-terminal domain"/>
    <property type="match status" value="1"/>
</dbReference>
<keyword evidence="1" id="KW-0805">Transcription regulation</keyword>
<evidence type="ECO:0000256" key="5">
    <source>
        <dbReference type="SAM" id="MobiDB-lite"/>
    </source>
</evidence>
<comment type="caution">
    <text evidence="7">The sequence shown here is derived from an EMBL/GenBank/DDBJ whole genome shotgun (WGS) entry which is preliminary data.</text>
</comment>
<dbReference type="PANTHER" id="PTHR30055:SF151">
    <property type="entry name" value="TRANSCRIPTIONAL REGULATORY PROTEIN"/>
    <property type="match status" value="1"/>
</dbReference>
<evidence type="ECO:0000313" key="8">
    <source>
        <dbReference type="Proteomes" id="UP000245469"/>
    </source>
</evidence>
<dbReference type="GO" id="GO:0003700">
    <property type="term" value="F:DNA-binding transcription factor activity"/>
    <property type="evidence" value="ECO:0007669"/>
    <property type="project" value="TreeGrafter"/>
</dbReference>
<gene>
    <name evidence="7" type="ORF">BXY45_102156</name>
</gene>
<dbReference type="Gene3D" id="1.10.10.60">
    <property type="entry name" value="Homeodomain-like"/>
    <property type="match status" value="1"/>
</dbReference>
<keyword evidence="8" id="KW-1185">Reference proteome</keyword>
<proteinExistence type="predicted"/>
<dbReference type="OrthoDB" id="329481at2"/>
<evidence type="ECO:0000256" key="1">
    <source>
        <dbReference type="ARBA" id="ARBA00023015"/>
    </source>
</evidence>
<dbReference type="PROSITE" id="PS50977">
    <property type="entry name" value="HTH_TETR_2"/>
    <property type="match status" value="1"/>
</dbReference>
<dbReference type="GO" id="GO:0045892">
    <property type="term" value="P:negative regulation of DNA-templated transcription"/>
    <property type="evidence" value="ECO:0007669"/>
    <property type="project" value="InterPro"/>
</dbReference>
<dbReference type="Pfam" id="PF02909">
    <property type="entry name" value="TetR_C_1"/>
    <property type="match status" value="1"/>
</dbReference>
<evidence type="ECO:0000259" key="6">
    <source>
        <dbReference type="PROSITE" id="PS50977"/>
    </source>
</evidence>
<dbReference type="GO" id="GO:0000976">
    <property type="term" value="F:transcription cis-regulatory region binding"/>
    <property type="evidence" value="ECO:0007669"/>
    <property type="project" value="TreeGrafter"/>
</dbReference>
<dbReference type="InterPro" id="IPR001647">
    <property type="entry name" value="HTH_TetR"/>
</dbReference>
<dbReference type="InterPro" id="IPR004111">
    <property type="entry name" value="Repressor_TetR_C"/>
</dbReference>
<dbReference type="Proteomes" id="UP000245469">
    <property type="component" value="Unassembled WGS sequence"/>
</dbReference>
<feature type="compositionally biased region" description="Basic and acidic residues" evidence="5">
    <location>
        <begin position="1"/>
        <end position="11"/>
    </location>
</feature>
<dbReference type="SUPFAM" id="SSF46689">
    <property type="entry name" value="Homeodomain-like"/>
    <property type="match status" value="1"/>
</dbReference>
<keyword evidence="2 4" id="KW-0238">DNA-binding</keyword>
<dbReference type="EMBL" id="QGDQ01000002">
    <property type="protein sequence ID" value="PWJ55790.1"/>
    <property type="molecule type" value="Genomic_DNA"/>
</dbReference>
<dbReference type="InterPro" id="IPR009057">
    <property type="entry name" value="Homeodomain-like_sf"/>
</dbReference>
<sequence>MHSASSERSESSEPSDSPDPPDRARTPLTRERALSAATALADAEGTDAVTMRRLAGELDVVPMALYRHVAGKDDLMAGLVDAMISRFAAPAPGLPWKEAVRSHALSARAVLQQHPWLRRLIETSTVRSPAVLSHLDRVAGAFMAGGVSADLTHHAMHLLGHRVWGFSPEAFTAPPPSVSGGLPEPAAAPSAAEVAAFSAQYPHIVAIALAATGGDLTTVGQGCDEDFEFSFALDLVLDAVERLHEAGWPSRRS</sequence>
<dbReference type="Pfam" id="PF00440">
    <property type="entry name" value="TetR_N"/>
    <property type="match status" value="1"/>
</dbReference>
<organism evidence="7 8">
    <name type="scientific">Quadrisphaera granulorum</name>
    <dbReference type="NCBI Taxonomy" id="317664"/>
    <lineage>
        <taxon>Bacteria</taxon>
        <taxon>Bacillati</taxon>
        <taxon>Actinomycetota</taxon>
        <taxon>Actinomycetes</taxon>
        <taxon>Kineosporiales</taxon>
        <taxon>Kineosporiaceae</taxon>
        <taxon>Quadrisphaera</taxon>
    </lineage>
</organism>
<accession>A0A316AFN5</accession>
<evidence type="ECO:0000313" key="7">
    <source>
        <dbReference type="EMBL" id="PWJ55790.1"/>
    </source>
</evidence>
<evidence type="ECO:0000256" key="3">
    <source>
        <dbReference type="ARBA" id="ARBA00023163"/>
    </source>
</evidence>
<dbReference type="Gene3D" id="1.10.357.10">
    <property type="entry name" value="Tetracycline Repressor, domain 2"/>
    <property type="match status" value="1"/>
</dbReference>
<feature type="region of interest" description="Disordered" evidence="5">
    <location>
        <begin position="1"/>
        <end position="28"/>
    </location>
</feature>
<evidence type="ECO:0000256" key="2">
    <source>
        <dbReference type="ARBA" id="ARBA00023125"/>
    </source>
</evidence>
<dbReference type="InterPro" id="IPR036271">
    <property type="entry name" value="Tet_transcr_reg_TetR-rel_C_sf"/>
</dbReference>
<feature type="DNA-binding region" description="H-T-H motif" evidence="4">
    <location>
        <begin position="50"/>
        <end position="69"/>
    </location>
</feature>
<dbReference type="PANTHER" id="PTHR30055">
    <property type="entry name" value="HTH-TYPE TRANSCRIPTIONAL REGULATOR RUTR"/>
    <property type="match status" value="1"/>
</dbReference>